<dbReference type="SUPFAM" id="SSF52218">
    <property type="entry name" value="Flavoproteins"/>
    <property type="match status" value="1"/>
</dbReference>
<dbReference type="EMBL" id="LFEJ01000019">
    <property type="protein sequence ID" value="KMV33782.1"/>
    <property type="molecule type" value="Genomic_DNA"/>
</dbReference>
<evidence type="ECO:0000313" key="5">
    <source>
        <dbReference type="EMBL" id="KMV36567.1"/>
    </source>
</evidence>
<dbReference type="InterPro" id="IPR003680">
    <property type="entry name" value="Flavodoxin_fold"/>
</dbReference>
<dbReference type="RefSeq" id="WP_024557249.1">
    <property type="nucleotide sequence ID" value="NZ_LFEJ01000002.1"/>
</dbReference>
<evidence type="ECO:0000259" key="3">
    <source>
        <dbReference type="Pfam" id="PF02525"/>
    </source>
</evidence>
<dbReference type="GO" id="GO:0003955">
    <property type="term" value="F:NAD(P)H dehydrogenase (quinone) activity"/>
    <property type="evidence" value="ECO:0007669"/>
    <property type="project" value="TreeGrafter"/>
</dbReference>
<dbReference type="PATRIC" id="fig|1656095.3.peg.3287"/>
<protein>
    <submittedName>
        <fullName evidence="5">NAD(P)H dehydrogenase</fullName>
    </submittedName>
</protein>
<accession>A0A0J8VU51</accession>
<dbReference type="Gene3D" id="3.40.50.360">
    <property type="match status" value="1"/>
</dbReference>
<dbReference type="Pfam" id="PF02525">
    <property type="entry name" value="Flavodoxin_2"/>
    <property type="match status" value="1"/>
</dbReference>
<organism evidence="5 6">
    <name type="scientific">Franconibacter pulveris</name>
    <dbReference type="NCBI Taxonomy" id="435910"/>
    <lineage>
        <taxon>Bacteria</taxon>
        <taxon>Pseudomonadati</taxon>
        <taxon>Pseudomonadota</taxon>
        <taxon>Gammaproteobacteria</taxon>
        <taxon>Enterobacterales</taxon>
        <taxon>Enterobacteriaceae</taxon>
        <taxon>Franconibacter</taxon>
    </lineage>
</organism>
<dbReference type="EMBL" id="LFEJ01000002">
    <property type="protein sequence ID" value="KMV36567.1"/>
    <property type="molecule type" value="Genomic_DNA"/>
</dbReference>
<name>A0A0J8VU51_9ENTR</name>
<dbReference type="InterPro" id="IPR029039">
    <property type="entry name" value="Flavoprotein-like_sf"/>
</dbReference>
<dbReference type="PANTHER" id="PTHR10204">
    <property type="entry name" value="NAD P H OXIDOREDUCTASE-RELATED"/>
    <property type="match status" value="1"/>
</dbReference>
<comment type="caution">
    <text evidence="5">The sequence shown here is derived from an EMBL/GenBank/DDBJ whole genome shotgun (WGS) entry which is preliminary data.</text>
</comment>
<evidence type="ECO:0000313" key="4">
    <source>
        <dbReference type="EMBL" id="KMV33782.1"/>
    </source>
</evidence>
<keyword evidence="6" id="KW-1185">Reference proteome</keyword>
<dbReference type="Proteomes" id="UP000037315">
    <property type="component" value="Unassembled WGS sequence"/>
</dbReference>
<evidence type="ECO:0000256" key="1">
    <source>
        <dbReference type="ARBA" id="ARBA00006252"/>
    </source>
</evidence>
<evidence type="ECO:0000256" key="2">
    <source>
        <dbReference type="ARBA" id="ARBA00023002"/>
    </source>
</evidence>
<dbReference type="OrthoDB" id="9798454at2"/>
<dbReference type="STRING" id="1121863.GCA_000621185_01615"/>
<reference evidence="5 6" key="1">
    <citation type="submission" date="2015-06" db="EMBL/GenBank/DDBJ databases">
        <title>Genome sequencing of Cronobacter sp. strain DJ34 isolated from petroleum contaminated sludge of Duliajan Oil Fields, Assam, India.</title>
        <authorList>
            <person name="Pal S."/>
            <person name="Banerjee T.D."/>
            <person name="Roy A."/>
            <person name="Sar P."/>
            <person name="Kazy S.K."/>
        </authorList>
    </citation>
    <scope>NUCLEOTIDE SEQUENCE [LARGE SCALE GENOMIC DNA]</scope>
    <source>
        <strain evidence="5 6">DJ34</strain>
    </source>
</reference>
<feature type="domain" description="Flavodoxin-like fold" evidence="3">
    <location>
        <begin position="1"/>
        <end position="168"/>
    </location>
</feature>
<keyword evidence="2" id="KW-0560">Oxidoreductase</keyword>
<dbReference type="GO" id="GO:0005829">
    <property type="term" value="C:cytosol"/>
    <property type="evidence" value="ECO:0007669"/>
    <property type="project" value="TreeGrafter"/>
</dbReference>
<comment type="similarity">
    <text evidence="1">Belongs to the NAD(P)H dehydrogenase (quinone) family.</text>
</comment>
<gene>
    <name evidence="5" type="ORF">ACH50_00600</name>
    <name evidence="4" type="ORF">ACH50_15725</name>
</gene>
<proteinExistence type="inferred from homology"/>
<dbReference type="InterPro" id="IPR051545">
    <property type="entry name" value="NAD(P)H_dehydrogenase_qn"/>
</dbReference>
<evidence type="ECO:0000313" key="6">
    <source>
        <dbReference type="Proteomes" id="UP000037315"/>
    </source>
</evidence>
<dbReference type="AlphaFoldDB" id="A0A0J8VU51"/>
<sequence length="198" mass="21826">MHALIVVSHPVKNSLTHRVATAVAQGITAASRENSVEIADLTQEGFNPVFSAEDYEAFQQARAFPADVIAEQRRIDNADALVLVFPVYWWTMPGMLKGWIDRVFGNGWAYEDNGDDKVVKKLTRLPIHLVGLGGAGRRTYEKHGYNAAMKAQIDHGIFDYCGAPVMTSEILLLPDLETPEACLEVAQGIGRRIFTAGR</sequence>
<dbReference type="PANTHER" id="PTHR10204:SF34">
    <property type="entry name" value="NAD(P)H DEHYDROGENASE [QUINONE] 1 ISOFORM 1"/>
    <property type="match status" value="1"/>
</dbReference>